<evidence type="ECO:0000259" key="2">
    <source>
        <dbReference type="Pfam" id="PF13649"/>
    </source>
</evidence>
<dbReference type="Gene3D" id="3.40.50.150">
    <property type="entry name" value="Vaccinia Virus protein VP39"/>
    <property type="match status" value="1"/>
</dbReference>
<dbReference type="Proteomes" id="UP000320216">
    <property type="component" value="Chromosome"/>
</dbReference>
<keyword evidence="1" id="KW-0472">Membrane</keyword>
<dbReference type="GO" id="GO:0032259">
    <property type="term" value="P:methylation"/>
    <property type="evidence" value="ECO:0007669"/>
    <property type="project" value="UniProtKB-KW"/>
</dbReference>
<dbReference type="PANTHER" id="PTHR45277:SF1">
    <property type="entry name" value="EXPRESSED PROTEIN"/>
    <property type="match status" value="1"/>
</dbReference>
<dbReference type="GO" id="GO:0008168">
    <property type="term" value="F:methyltransferase activity"/>
    <property type="evidence" value="ECO:0007669"/>
    <property type="project" value="UniProtKB-KW"/>
</dbReference>
<keyword evidence="1" id="KW-1133">Transmembrane helix</keyword>
<sequence>MTDSDAGQRMPEIKPRGSYGIDAPWVPCMWLGFSVGYVVLAVLAATLWHAWWWIAVLLAVVAVAFAVGAALYWYASLRGKFVLWNGLLASVAPITAAPGSGVSGTGAQCLDLGCGHGMVSIMTALRLGTAEVVGIDLWRSVDQSGNTVAAARRNAASNGVSDRVRFDTGDMTELPYPDARFDVVTASLAIHNIPSREGRRRAVEEAVRVLAPGGTIVIADIQRTDEYVENLRAAGLHVSRRPLGWRGWWSGPWMSTTAVVAVSPGAARE</sequence>
<dbReference type="EMBL" id="CP042305">
    <property type="protein sequence ID" value="QDZ14344.1"/>
    <property type="molecule type" value="Genomic_DNA"/>
</dbReference>
<keyword evidence="4" id="KW-1185">Reference proteome</keyword>
<dbReference type="InterPro" id="IPR029063">
    <property type="entry name" value="SAM-dependent_MTases_sf"/>
</dbReference>
<dbReference type="Pfam" id="PF13649">
    <property type="entry name" value="Methyltransf_25"/>
    <property type="match status" value="1"/>
</dbReference>
<feature type="domain" description="Methyltransferase" evidence="2">
    <location>
        <begin position="110"/>
        <end position="214"/>
    </location>
</feature>
<dbReference type="SUPFAM" id="SSF53335">
    <property type="entry name" value="S-adenosyl-L-methionine-dependent methyltransferases"/>
    <property type="match status" value="1"/>
</dbReference>
<dbReference type="AlphaFoldDB" id="A0A5B8M318"/>
<dbReference type="InterPro" id="IPR041698">
    <property type="entry name" value="Methyltransf_25"/>
</dbReference>
<keyword evidence="1" id="KW-0812">Transmembrane</keyword>
<dbReference type="KEGG" id="huw:FPZ11_05820"/>
<evidence type="ECO:0000313" key="4">
    <source>
        <dbReference type="Proteomes" id="UP000320216"/>
    </source>
</evidence>
<reference evidence="3 4" key="1">
    <citation type="submission" date="2019-07" db="EMBL/GenBank/DDBJ databases">
        <title>Full genome sequence of Humibacter sp. WJ7-1.</title>
        <authorList>
            <person name="Im W.-T."/>
        </authorList>
    </citation>
    <scope>NUCLEOTIDE SEQUENCE [LARGE SCALE GENOMIC DNA]</scope>
    <source>
        <strain evidence="3 4">WJ7-1</strain>
    </source>
</reference>
<gene>
    <name evidence="3" type="ORF">FPZ11_05820</name>
</gene>
<dbReference type="CDD" id="cd02440">
    <property type="entry name" value="AdoMet_MTases"/>
    <property type="match status" value="1"/>
</dbReference>
<keyword evidence="3" id="KW-0808">Transferase</keyword>
<proteinExistence type="predicted"/>
<evidence type="ECO:0000313" key="3">
    <source>
        <dbReference type="EMBL" id="QDZ14344.1"/>
    </source>
</evidence>
<dbReference type="PANTHER" id="PTHR45277">
    <property type="entry name" value="EXPRESSED PROTEIN"/>
    <property type="match status" value="1"/>
</dbReference>
<name>A0A5B8M318_9MICO</name>
<dbReference type="RefSeq" id="WP_146319147.1">
    <property type="nucleotide sequence ID" value="NZ_CP042305.1"/>
</dbReference>
<accession>A0A5B8M318</accession>
<keyword evidence="3" id="KW-0489">Methyltransferase</keyword>
<organism evidence="3 4">
    <name type="scientific">Humibacter ginsenosidimutans</name>
    <dbReference type="NCBI Taxonomy" id="2599293"/>
    <lineage>
        <taxon>Bacteria</taxon>
        <taxon>Bacillati</taxon>
        <taxon>Actinomycetota</taxon>
        <taxon>Actinomycetes</taxon>
        <taxon>Micrococcales</taxon>
        <taxon>Microbacteriaceae</taxon>
        <taxon>Humibacter</taxon>
    </lineage>
</organism>
<dbReference type="OrthoDB" id="29650at2"/>
<protein>
    <submittedName>
        <fullName evidence="3">Class I SAM-dependent methyltransferase</fullName>
    </submittedName>
</protein>
<feature type="transmembrane region" description="Helical" evidence="1">
    <location>
        <begin position="21"/>
        <end position="44"/>
    </location>
</feature>
<feature type="transmembrane region" description="Helical" evidence="1">
    <location>
        <begin position="50"/>
        <end position="74"/>
    </location>
</feature>
<evidence type="ECO:0000256" key="1">
    <source>
        <dbReference type="SAM" id="Phobius"/>
    </source>
</evidence>